<gene>
    <name evidence="2" type="ORF">NFI80_01535</name>
</gene>
<feature type="transmembrane region" description="Helical" evidence="1">
    <location>
        <begin position="81"/>
        <end position="101"/>
    </location>
</feature>
<dbReference type="Proteomes" id="UP001055420">
    <property type="component" value="Chromosome"/>
</dbReference>
<protein>
    <submittedName>
        <fullName evidence="2">Uncharacterized protein</fullName>
    </submittedName>
</protein>
<evidence type="ECO:0000313" key="3">
    <source>
        <dbReference type="Proteomes" id="UP001055420"/>
    </source>
</evidence>
<name>A0ABY4XN37_9BACT</name>
<keyword evidence="3" id="KW-1185">Reference proteome</keyword>
<keyword evidence="1" id="KW-0472">Membrane</keyword>
<feature type="transmembrane region" description="Helical" evidence="1">
    <location>
        <begin position="46"/>
        <end position="69"/>
    </location>
</feature>
<dbReference type="EMBL" id="CP098805">
    <property type="protein sequence ID" value="USJ31427.1"/>
    <property type="molecule type" value="Genomic_DNA"/>
</dbReference>
<evidence type="ECO:0000256" key="1">
    <source>
        <dbReference type="SAM" id="Phobius"/>
    </source>
</evidence>
<keyword evidence="1" id="KW-1133">Transmembrane helix</keyword>
<reference evidence="2" key="1">
    <citation type="submission" date="2022-06" db="EMBL/GenBank/DDBJ databases">
        <title>Novel species in genus Dyadobacter.</title>
        <authorList>
            <person name="Ma C."/>
        </authorList>
    </citation>
    <scope>NUCLEOTIDE SEQUENCE</scope>
    <source>
        <strain evidence="2">CY22</strain>
    </source>
</reference>
<proteinExistence type="predicted"/>
<sequence>MERTFKSIDEFKKTLVKDEHLQKEFRDDPVTAVEKLKESPLKTDTWVYRIVVGALGLTILVITLGVIILTGVGKVNDDNDIPTVITAIASAAIGALAGLLAPPPGESN</sequence>
<evidence type="ECO:0000313" key="2">
    <source>
        <dbReference type="EMBL" id="USJ31427.1"/>
    </source>
</evidence>
<accession>A0ABY4XN37</accession>
<dbReference type="RefSeq" id="WP_235164468.1">
    <property type="nucleotide sequence ID" value="NZ_CP098805.1"/>
</dbReference>
<organism evidence="2 3">
    <name type="scientific">Dyadobacter chenhuakuii</name>
    <dbReference type="NCBI Taxonomy" id="2909339"/>
    <lineage>
        <taxon>Bacteria</taxon>
        <taxon>Pseudomonadati</taxon>
        <taxon>Bacteroidota</taxon>
        <taxon>Cytophagia</taxon>
        <taxon>Cytophagales</taxon>
        <taxon>Spirosomataceae</taxon>
        <taxon>Dyadobacter</taxon>
    </lineage>
</organism>
<keyword evidence="1" id="KW-0812">Transmembrane</keyword>